<dbReference type="Proteomes" id="UP000033101">
    <property type="component" value="Chromosome"/>
</dbReference>
<reference evidence="1 2" key="1">
    <citation type="submission" date="2014-07" db="EMBL/GenBank/DDBJ databases">
        <title>Methanogenic archaea and the global carbon cycle.</title>
        <authorList>
            <person name="Henriksen J.R."/>
            <person name="Luke J."/>
            <person name="Reinhart S."/>
            <person name="Benedict M.N."/>
            <person name="Youngblut N.D."/>
            <person name="Metcalf M.E."/>
            <person name="Whitaker R.J."/>
            <person name="Metcalf W.W."/>
        </authorList>
    </citation>
    <scope>NUCLEOTIDE SEQUENCE [LARGE SCALE GENOMIC DNA]</scope>
    <source>
        <strain evidence="1 2">HB-1</strain>
    </source>
</reference>
<evidence type="ECO:0000313" key="2">
    <source>
        <dbReference type="Proteomes" id="UP000033101"/>
    </source>
</evidence>
<keyword evidence="1" id="KW-0560">Oxidoreductase</keyword>
<dbReference type="STRING" id="1434110.MSHOH_1003"/>
<dbReference type="Gene3D" id="3.30.200.210">
    <property type="match status" value="1"/>
</dbReference>
<keyword evidence="2" id="KW-1185">Reference proteome</keyword>
<dbReference type="KEGG" id="mhor:MSHOH_1003"/>
<dbReference type="GO" id="GO:0016491">
    <property type="term" value="F:oxidoreductase activity"/>
    <property type="evidence" value="ECO:0007669"/>
    <property type="project" value="UniProtKB-KW"/>
</dbReference>
<dbReference type="PATRIC" id="fig|1434110.4.peg.1246"/>
<proteinExistence type="predicted"/>
<dbReference type="GeneID" id="24830163"/>
<sequence>MFSKNIICSACGAACDDIQVEFRNGTIEAKNVCKIGNVRFKVIKSSQRFRQPLIRLEGKLTPISWDETLEKAADILVSAKRPLLFKK</sequence>
<accession>A0A0E3S9S4</accession>
<dbReference type="RefSeq" id="WP_048137939.1">
    <property type="nucleotide sequence ID" value="NZ_BBCW01000012.1"/>
</dbReference>
<dbReference type="SUPFAM" id="SSF53706">
    <property type="entry name" value="Formate dehydrogenase/DMSO reductase, domains 1-3"/>
    <property type="match status" value="1"/>
</dbReference>
<dbReference type="AlphaFoldDB" id="A0A0E3S9S4"/>
<protein>
    <submittedName>
        <fullName evidence="1">Formylmethanofuran dehydrogenase (Molybdenum) subunit B</fullName>
        <ecNumber evidence="1">1.2.99.5</ecNumber>
    </submittedName>
</protein>
<dbReference type="EC" id="1.2.99.5" evidence="1"/>
<evidence type="ECO:0000313" key="1">
    <source>
        <dbReference type="EMBL" id="AKB77486.1"/>
    </source>
</evidence>
<dbReference type="EMBL" id="CP009516">
    <property type="protein sequence ID" value="AKB77486.1"/>
    <property type="molecule type" value="Genomic_DNA"/>
</dbReference>
<gene>
    <name evidence="1" type="ORF">MSHOH_1003</name>
</gene>
<name>A0A0E3S9S4_9EURY</name>
<dbReference type="OrthoDB" id="23466at2157"/>
<dbReference type="HOGENOM" id="CLU_163875_0_0_2"/>
<organism evidence="1 2">
    <name type="scientific">Methanosarcina horonobensis HB-1 = JCM 15518</name>
    <dbReference type="NCBI Taxonomy" id="1434110"/>
    <lineage>
        <taxon>Archaea</taxon>
        <taxon>Methanobacteriati</taxon>
        <taxon>Methanobacteriota</taxon>
        <taxon>Stenosarchaea group</taxon>
        <taxon>Methanomicrobia</taxon>
        <taxon>Methanosarcinales</taxon>
        <taxon>Methanosarcinaceae</taxon>
        <taxon>Methanosarcina</taxon>
    </lineage>
</organism>